<dbReference type="RefSeq" id="WP_148918525.1">
    <property type="nucleotide sequence ID" value="NZ_VTAV01000003.1"/>
</dbReference>
<keyword evidence="1" id="KW-1133">Transmembrane helix</keyword>
<comment type="caution">
    <text evidence="2">The sequence shown here is derived from an EMBL/GenBank/DDBJ whole genome shotgun (WGS) entry which is preliminary data.</text>
</comment>
<organism evidence="2 3">
    <name type="scientific">Sphingobacterium phlebotomi</name>
    <dbReference type="NCBI Taxonomy" id="2605433"/>
    <lineage>
        <taxon>Bacteria</taxon>
        <taxon>Pseudomonadati</taxon>
        <taxon>Bacteroidota</taxon>
        <taxon>Sphingobacteriia</taxon>
        <taxon>Sphingobacteriales</taxon>
        <taxon>Sphingobacteriaceae</taxon>
        <taxon>Sphingobacterium</taxon>
    </lineage>
</organism>
<accession>A0A5D4H8C9</accession>
<keyword evidence="1" id="KW-0812">Transmembrane</keyword>
<feature type="transmembrane region" description="Helical" evidence="1">
    <location>
        <begin position="119"/>
        <end position="136"/>
    </location>
</feature>
<keyword evidence="1" id="KW-0472">Membrane</keyword>
<dbReference type="AlphaFoldDB" id="A0A5D4H8C9"/>
<name>A0A5D4H8C9_9SPHI</name>
<dbReference type="Proteomes" id="UP000322362">
    <property type="component" value="Unassembled WGS sequence"/>
</dbReference>
<dbReference type="PROSITE" id="PS51257">
    <property type="entry name" value="PROKAR_LIPOPROTEIN"/>
    <property type="match status" value="1"/>
</dbReference>
<dbReference type="EMBL" id="VTAV01000003">
    <property type="protein sequence ID" value="TYR36938.1"/>
    <property type="molecule type" value="Genomic_DNA"/>
</dbReference>
<evidence type="ECO:0000313" key="2">
    <source>
        <dbReference type="EMBL" id="TYR36938.1"/>
    </source>
</evidence>
<keyword evidence="3" id="KW-1185">Reference proteome</keyword>
<protein>
    <submittedName>
        <fullName evidence="2">Uncharacterized protein</fullName>
    </submittedName>
</protein>
<evidence type="ECO:0000256" key="1">
    <source>
        <dbReference type="SAM" id="Phobius"/>
    </source>
</evidence>
<proteinExistence type="predicted"/>
<evidence type="ECO:0000313" key="3">
    <source>
        <dbReference type="Proteomes" id="UP000322362"/>
    </source>
</evidence>
<gene>
    <name evidence="2" type="ORF">FXV77_07100</name>
</gene>
<sequence>MKNSLILILIGTFISCHAYREKTKLENNRIRLSEANKGIRYGFQMVEQDSLNRSWSFVTDSILYFHPDTGLYSYGGYLQINESQLGLQQWQVELDSFDTKRDVRGMTESQTQSRRWFDYSWWIWGIVVLLFCLWWLKKQS</sequence>
<reference evidence="2 3" key="1">
    <citation type="submission" date="2019-08" db="EMBL/GenBank/DDBJ databases">
        <title>Phlebobacter frassis gen. nov. sp. nov., a new member of family Sphingobacteriaceae isolated from sand fly rearing media.</title>
        <authorList>
            <person name="Kakumanu M.L."/>
            <person name="Marayati B.F."/>
            <person name="Wada-Katsumata A."/>
            <person name="Wasserberg G."/>
            <person name="Schal C."/>
            <person name="Apperson C.S."/>
            <person name="Ponnusamy L."/>
        </authorList>
    </citation>
    <scope>NUCLEOTIDE SEQUENCE [LARGE SCALE GENOMIC DNA]</scope>
    <source>
        <strain evidence="2 3">SSI9</strain>
    </source>
</reference>